<name>A0A8X6X399_9ARAC</name>
<evidence type="ECO:0000256" key="1">
    <source>
        <dbReference type="SAM" id="MobiDB-lite"/>
    </source>
</evidence>
<proteinExistence type="predicted"/>
<feature type="region of interest" description="Disordered" evidence="1">
    <location>
        <begin position="1"/>
        <end position="70"/>
    </location>
</feature>
<feature type="compositionally biased region" description="Polar residues" evidence="1">
    <location>
        <begin position="30"/>
        <end position="41"/>
    </location>
</feature>
<feature type="compositionally biased region" description="Low complexity" evidence="1">
    <location>
        <begin position="42"/>
        <end position="53"/>
    </location>
</feature>
<keyword evidence="3" id="KW-1185">Reference proteome</keyword>
<reference evidence="2" key="1">
    <citation type="submission" date="2020-08" db="EMBL/GenBank/DDBJ databases">
        <title>Multicomponent nature underlies the extraordinary mechanical properties of spider dragline silk.</title>
        <authorList>
            <person name="Kono N."/>
            <person name="Nakamura H."/>
            <person name="Mori M."/>
            <person name="Yoshida Y."/>
            <person name="Ohtoshi R."/>
            <person name="Malay A.D."/>
            <person name="Moran D.A.P."/>
            <person name="Tomita M."/>
            <person name="Numata K."/>
            <person name="Arakawa K."/>
        </authorList>
    </citation>
    <scope>NUCLEOTIDE SEQUENCE</scope>
</reference>
<sequence>MDAGDVSKQTVLPANILRHNKMPTRKIPNQHFQGSSSLRHSTTTTTPNDNANNKTKRPVEQTGLSPTSERPLWNLPFPESICSTLSESSYMPFIIHLCMILWSKAPHLMFTLDAITWL</sequence>
<protein>
    <submittedName>
        <fullName evidence="2">Uncharacterized protein</fullName>
    </submittedName>
</protein>
<dbReference type="AlphaFoldDB" id="A0A8X6X399"/>
<evidence type="ECO:0000313" key="2">
    <source>
        <dbReference type="EMBL" id="GFY45372.1"/>
    </source>
</evidence>
<accession>A0A8X6X399</accession>
<gene>
    <name evidence="2" type="ORF">TNIN_482501</name>
</gene>
<dbReference type="Proteomes" id="UP000886998">
    <property type="component" value="Unassembled WGS sequence"/>
</dbReference>
<dbReference type="EMBL" id="BMAV01004815">
    <property type="protein sequence ID" value="GFY45372.1"/>
    <property type="molecule type" value="Genomic_DNA"/>
</dbReference>
<comment type="caution">
    <text evidence="2">The sequence shown here is derived from an EMBL/GenBank/DDBJ whole genome shotgun (WGS) entry which is preliminary data.</text>
</comment>
<organism evidence="2 3">
    <name type="scientific">Trichonephila inaurata madagascariensis</name>
    <dbReference type="NCBI Taxonomy" id="2747483"/>
    <lineage>
        <taxon>Eukaryota</taxon>
        <taxon>Metazoa</taxon>
        <taxon>Ecdysozoa</taxon>
        <taxon>Arthropoda</taxon>
        <taxon>Chelicerata</taxon>
        <taxon>Arachnida</taxon>
        <taxon>Araneae</taxon>
        <taxon>Araneomorphae</taxon>
        <taxon>Entelegynae</taxon>
        <taxon>Araneoidea</taxon>
        <taxon>Nephilidae</taxon>
        <taxon>Trichonephila</taxon>
        <taxon>Trichonephila inaurata</taxon>
    </lineage>
</organism>
<evidence type="ECO:0000313" key="3">
    <source>
        <dbReference type="Proteomes" id="UP000886998"/>
    </source>
</evidence>